<dbReference type="HOGENOM" id="CLU_2280832_0_0_1"/>
<organism evidence="2 3">
    <name type="scientific">Rhodnius prolixus</name>
    <name type="common">Triatomid bug</name>
    <dbReference type="NCBI Taxonomy" id="13249"/>
    <lineage>
        <taxon>Eukaryota</taxon>
        <taxon>Metazoa</taxon>
        <taxon>Ecdysozoa</taxon>
        <taxon>Arthropoda</taxon>
        <taxon>Hexapoda</taxon>
        <taxon>Insecta</taxon>
        <taxon>Pterygota</taxon>
        <taxon>Neoptera</taxon>
        <taxon>Paraneoptera</taxon>
        <taxon>Hemiptera</taxon>
        <taxon>Heteroptera</taxon>
        <taxon>Panheteroptera</taxon>
        <taxon>Cimicomorpha</taxon>
        <taxon>Reduviidae</taxon>
        <taxon>Triatominae</taxon>
        <taxon>Rhodnius</taxon>
    </lineage>
</organism>
<reference evidence="2" key="1">
    <citation type="submission" date="2015-05" db="UniProtKB">
        <authorList>
            <consortium name="EnsemblMetazoa"/>
        </authorList>
    </citation>
    <scope>IDENTIFICATION</scope>
</reference>
<dbReference type="EMBL" id="ACPB03008228">
    <property type="status" value="NOT_ANNOTATED_CDS"/>
    <property type="molecule type" value="Genomic_DNA"/>
</dbReference>
<evidence type="ECO:0000259" key="1">
    <source>
        <dbReference type="Pfam" id="PF15999"/>
    </source>
</evidence>
<dbReference type="AlphaFoldDB" id="T1IA70"/>
<dbReference type="InParanoid" id="T1IA70"/>
<dbReference type="EnsemblMetazoa" id="RPRC013191-RA">
    <property type="protein sequence ID" value="RPRC013191-PA"/>
    <property type="gene ID" value="RPRC013191"/>
</dbReference>
<dbReference type="VEuPathDB" id="VectorBase:RPRC013191"/>
<feature type="domain" description="DUF4774" evidence="1">
    <location>
        <begin position="32"/>
        <end position="78"/>
    </location>
</feature>
<name>T1IA70_RHOPR</name>
<dbReference type="Proteomes" id="UP000015103">
    <property type="component" value="Unassembled WGS sequence"/>
</dbReference>
<proteinExistence type="predicted"/>
<dbReference type="InterPro" id="IPR031942">
    <property type="entry name" value="DUF4774"/>
</dbReference>
<protein>
    <submittedName>
        <fullName evidence="2">DUF4774 domain-containing protein</fullName>
    </submittedName>
</protein>
<dbReference type="eggNOG" id="ENOG502T70F">
    <property type="taxonomic scope" value="Eukaryota"/>
</dbReference>
<accession>T1IA70</accession>
<keyword evidence="3" id="KW-1185">Reference proteome</keyword>
<evidence type="ECO:0000313" key="3">
    <source>
        <dbReference type="Proteomes" id="UP000015103"/>
    </source>
</evidence>
<dbReference type="Pfam" id="PF15999">
    <property type="entry name" value="DUF4774"/>
    <property type="match status" value="1"/>
</dbReference>
<evidence type="ECO:0000313" key="2">
    <source>
        <dbReference type="EnsemblMetazoa" id="RPRC013191-PA"/>
    </source>
</evidence>
<sequence>MWLGFSGRNEYVYHLIRNSPYKKQDNEGPSIAQAKPQAVSVAGPGGVAAAAPVGTAIVGPGGMALSAPQATAVAGTKTKPGSNEKIRTYFPKHSAAASFYPY</sequence>